<evidence type="ECO:0000256" key="3">
    <source>
        <dbReference type="ARBA" id="ARBA00022741"/>
    </source>
</evidence>
<dbReference type="SMART" id="SM00220">
    <property type="entry name" value="S_TKc"/>
    <property type="match status" value="1"/>
</dbReference>
<keyword evidence="2" id="KW-0808">Transferase</keyword>
<dbReference type="GeneID" id="19882856"/>
<dbReference type="GO" id="GO:0004674">
    <property type="term" value="F:protein serine/threonine kinase activity"/>
    <property type="evidence" value="ECO:0007669"/>
    <property type="project" value="UniProtKB-EC"/>
</dbReference>
<dbReference type="EC" id="2.7.11.1" evidence="1"/>
<dbReference type="InterPro" id="IPR011009">
    <property type="entry name" value="Kinase-like_dom_sf"/>
</dbReference>
<dbReference type="GO" id="GO:0016020">
    <property type="term" value="C:membrane"/>
    <property type="evidence" value="ECO:0007669"/>
    <property type="project" value="TreeGrafter"/>
</dbReference>
<evidence type="ECO:0000313" key="7">
    <source>
        <dbReference type="EMBL" id="ELA40817.1"/>
    </source>
</evidence>
<dbReference type="PANTHER" id="PTHR24348">
    <property type="entry name" value="SERINE/THREONINE-PROTEIN KINASE UNC-51-RELATED"/>
    <property type="match status" value="1"/>
</dbReference>
<accession>L2GKJ7</accession>
<dbReference type="PROSITE" id="PS50011">
    <property type="entry name" value="PROTEIN_KINASE_DOM"/>
    <property type="match status" value="1"/>
</dbReference>
<dbReference type="AlphaFoldDB" id="L2GKJ7"/>
<evidence type="ECO:0000256" key="4">
    <source>
        <dbReference type="ARBA" id="ARBA00022777"/>
    </source>
</evidence>
<keyword evidence="5" id="KW-0067">ATP-binding</keyword>
<dbReference type="GO" id="GO:0005776">
    <property type="term" value="C:autophagosome"/>
    <property type="evidence" value="ECO:0007669"/>
    <property type="project" value="TreeGrafter"/>
</dbReference>
<evidence type="ECO:0000256" key="1">
    <source>
        <dbReference type="ARBA" id="ARBA00012513"/>
    </source>
</evidence>
<dbReference type="InterPro" id="IPR000719">
    <property type="entry name" value="Prot_kinase_dom"/>
</dbReference>
<organism evidence="7 8">
    <name type="scientific">Vittaforma corneae (strain ATCC 50505)</name>
    <name type="common">Microsporidian parasite</name>
    <name type="synonym">Nosema corneum</name>
    <dbReference type="NCBI Taxonomy" id="993615"/>
    <lineage>
        <taxon>Eukaryota</taxon>
        <taxon>Fungi</taxon>
        <taxon>Fungi incertae sedis</taxon>
        <taxon>Microsporidia</taxon>
        <taxon>Nosematidae</taxon>
        <taxon>Vittaforma</taxon>
    </lineage>
</organism>
<dbReference type="InParanoid" id="L2GKJ7"/>
<dbReference type="GO" id="GO:0000407">
    <property type="term" value="C:phagophore assembly site"/>
    <property type="evidence" value="ECO:0007669"/>
    <property type="project" value="TreeGrafter"/>
</dbReference>
<dbReference type="SUPFAM" id="SSF56112">
    <property type="entry name" value="Protein kinase-like (PK-like)"/>
    <property type="match status" value="1"/>
</dbReference>
<dbReference type="Gene3D" id="1.10.510.10">
    <property type="entry name" value="Transferase(Phosphotransferase) domain 1"/>
    <property type="match status" value="1"/>
</dbReference>
<dbReference type="Proteomes" id="UP000011082">
    <property type="component" value="Unassembled WGS sequence"/>
</dbReference>
<dbReference type="GO" id="GO:0010506">
    <property type="term" value="P:regulation of autophagy"/>
    <property type="evidence" value="ECO:0007669"/>
    <property type="project" value="InterPro"/>
</dbReference>
<dbReference type="VEuPathDB" id="MicrosporidiaDB:VICG_02146"/>
<protein>
    <recommendedName>
        <fullName evidence="1">non-specific serine/threonine protein kinase</fullName>
        <ecNumber evidence="1">2.7.11.1</ecNumber>
    </recommendedName>
</protein>
<reference evidence="8" key="1">
    <citation type="submission" date="2011-05" db="EMBL/GenBank/DDBJ databases">
        <title>The genome sequence of Vittaforma corneae strain ATCC 50505.</title>
        <authorList>
            <consortium name="The Broad Institute Genome Sequencing Platform"/>
            <person name="Cuomo C."/>
            <person name="Didier E."/>
            <person name="Bowers L."/>
            <person name="Young S.K."/>
            <person name="Zeng Q."/>
            <person name="Gargeya S."/>
            <person name="Fitzgerald M."/>
            <person name="Haas B."/>
            <person name="Abouelleil A."/>
            <person name="Alvarado L."/>
            <person name="Arachchi H.M."/>
            <person name="Berlin A."/>
            <person name="Chapman S.B."/>
            <person name="Gearin G."/>
            <person name="Goldberg J."/>
            <person name="Griggs A."/>
            <person name="Gujja S."/>
            <person name="Hansen M."/>
            <person name="Heiman D."/>
            <person name="Howarth C."/>
            <person name="Larimer J."/>
            <person name="Lui A."/>
            <person name="MacDonald P.J.P."/>
            <person name="McCowen C."/>
            <person name="Montmayeur A."/>
            <person name="Murphy C."/>
            <person name="Neiman D."/>
            <person name="Pearson M."/>
            <person name="Priest M."/>
            <person name="Roberts A."/>
            <person name="Saif S."/>
            <person name="Shea T."/>
            <person name="Sisk P."/>
            <person name="Stolte C."/>
            <person name="Sykes S."/>
            <person name="Wortman J."/>
            <person name="Nusbaum C."/>
            <person name="Birren B."/>
        </authorList>
    </citation>
    <scope>NUCLEOTIDE SEQUENCE [LARGE SCALE GENOMIC DNA]</scope>
    <source>
        <strain evidence="8">ATCC 50505</strain>
    </source>
</reference>
<feature type="domain" description="Protein kinase" evidence="6">
    <location>
        <begin position="98"/>
        <end position="412"/>
    </location>
</feature>
<keyword evidence="3" id="KW-0547">Nucleotide-binding</keyword>
<dbReference type="HOGENOM" id="CLU_668298_0_0_1"/>
<dbReference type="RefSeq" id="XP_007605591.1">
    <property type="nucleotide sequence ID" value="XM_007605529.1"/>
</dbReference>
<evidence type="ECO:0000256" key="2">
    <source>
        <dbReference type="ARBA" id="ARBA00022679"/>
    </source>
</evidence>
<dbReference type="STRING" id="993615.L2GKJ7"/>
<dbReference type="InterPro" id="IPR045269">
    <property type="entry name" value="Atg1-like"/>
</dbReference>
<evidence type="ECO:0000256" key="5">
    <source>
        <dbReference type="ARBA" id="ARBA00022840"/>
    </source>
</evidence>
<name>L2GKJ7_VITCO</name>
<dbReference type="OrthoDB" id="4062651at2759"/>
<evidence type="ECO:0000313" key="8">
    <source>
        <dbReference type="Proteomes" id="UP000011082"/>
    </source>
</evidence>
<keyword evidence="4" id="KW-0418">Kinase</keyword>
<dbReference type="GO" id="GO:0005829">
    <property type="term" value="C:cytosol"/>
    <property type="evidence" value="ECO:0007669"/>
    <property type="project" value="TreeGrafter"/>
</dbReference>
<keyword evidence="8" id="KW-1185">Reference proteome</keyword>
<gene>
    <name evidence="7" type="ORF">VICG_02146</name>
</gene>
<dbReference type="Pfam" id="PF00069">
    <property type="entry name" value="Pkinase"/>
    <property type="match status" value="1"/>
</dbReference>
<proteinExistence type="predicted"/>
<dbReference type="GO" id="GO:0005524">
    <property type="term" value="F:ATP binding"/>
    <property type="evidence" value="ECO:0007669"/>
    <property type="project" value="UniProtKB-KW"/>
</dbReference>
<sequence length="412" mass="46989">ILALGLAMPSHSIFSFIIPSRSSTNQGHCNSNPITSLMDQTAHSSIPVNQGVDFRPLDGYSKHQSQTSVGSLLKANPLFQDVMEPSMVKLLAKALDDINSIATVGSDLGVVIEKLSILTKLFDQINIRDHKYKNEMLTFLNSEYGLKDMKIEDLCEFYVFKITYGANSYILKQIGHSVVLDDNNTNLRDLLAEYVNSPNVIEILHVFERHVQLKAGEDEDMYTWYLTEYLDVGLDSEYVKQGGIDMIRKVSRDVFNGLKALHDRIITHRDIKADHVRGIWKTKEDGSRELIFKLIDVGIAQYHMTDESLRKGIITDIEDLGTILKKLSFMVGRNLPDCKIFTMYTNTGREYSFTIQDAKLVDFIFICLRHCEKQPRSVEDLLNHPFLTGMELDLNNDQYGKRYYSAEKPLDK</sequence>
<dbReference type="PANTHER" id="PTHR24348:SF22">
    <property type="entry name" value="NON-SPECIFIC SERINE_THREONINE PROTEIN KINASE"/>
    <property type="match status" value="1"/>
</dbReference>
<feature type="non-terminal residue" evidence="7">
    <location>
        <position position="1"/>
    </location>
</feature>
<dbReference type="GO" id="GO:0000045">
    <property type="term" value="P:autophagosome assembly"/>
    <property type="evidence" value="ECO:0007669"/>
    <property type="project" value="TreeGrafter"/>
</dbReference>
<dbReference type="EMBL" id="JH370196">
    <property type="protein sequence ID" value="ELA40817.1"/>
    <property type="molecule type" value="Genomic_DNA"/>
</dbReference>
<evidence type="ECO:0000259" key="6">
    <source>
        <dbReference type="PROSITE" id="PS50011"/>
    </source>
</evidence>